<protein>
    <recommendedName>
        <fullName evidence="4">Secreted protein</fullName>
    </recommendedName>
</protein>
<dbReference type="Proteomes" id="UP001174050">
    <property type="component" value="Unassembled WGS sequence"/>
</dbReference>
<sequence>MKSKLKTVVPALAALAVAGTAFAVMPGSDGDRSAAVDRPTAPQEPAAKAYIGDPEDPATWKLPVEAYLPTKAEARLLSSSRDDAIKSCMADAGFPDWKPAPDLPAVRGTTLTDWRYGIHDLAQAKENGYHPDPAQQAAYQEALAADESMNADQDTLRSCATKTDGTGVSVQQNALVNQITGSSYQQSTGTPAVKKVFALWSACMKSKGHTYSEPLDASDHFSTGSGEVSEAEKRTAVADVECRDQHHVEKTWFEAEAAIQQKEIAGRLDDLKRQKAAIKAAVAKAGSTSQEAGR</sequence>
<reference evidence="2" key="1">
    <citation type="submission" date="2023-06" db="EMBL/GenBank/DDBJ databases">
        <title>WGS-Sequencing of Streptomyces ficellus isolate 21 collected from sand in Gara Djebilet Iron Mine in Algeria.</title>
        <authorList>
            <person name="Zegers G.P."/>
            <person name="Gomez A."/>
            <person name="Gueddou A."/>
            <person name="Zahara A.F."/>
            <person name="Worth M."/>
            <person name="Sevigny J.L."/>
            <person name="Tisa L."/>
        </authorList>
    </citation>
    <scope>NUCLEOTIDE SEQUENCE</scope>
    <source>
        <strain evidence="2">AS11</strain>
    </source>
</reference>
<evidence type="ECO:0008006" key="4">
    <source>
        <dbReference type="Google" id="ProtNLM"/>
    </source>
</evidence>
<dbReference type="RefSeq" id="WP_290114965.1">
    <property type="nucleotide sequence ID" value="NZ_JAUEPL010000055.1"/>
</dbReference>
<feature type="signal peptide" evidence="1">
    <location>
        <begin position="1"/>
        <end position="23"/>
    </location>
</feature>
<evidence type="ECO:0000313" key="3">
    <source>
        <dbReference type="Proteomes" id="UP001174050"/>
    </source>
</evidence>
<keyword evidence="3" id="KW-1185">Reference proteome</keyword>
<dbReference type="EMBL" id="JAUEPL010000055">
    <property type="protein sequence ID" value="MDN3297599.1"/>
    <property type="molecule type" value="Genomic_DNA"/>
</dbReference>
<evidence type="ECO:0000313" key="2">
    <source>
        <dbReference type="EMBL" id="MDN3297599.1"/>
    </source>
</evidence>
<accession>A0ABT7ZDM3</accession>
<evidence type="ECO:0000256" key="1">
    <source>
        <dbReference type="SAM" id="SignalP"/>
    </source>
</evidence>
<keyword evidence="1" id="KW-0732">Signal</keyword>
<feature type="chain" id="PRO_5045841499" description="Secreted protein" evidence="1">
    <location>
        <begin position="24"/>
        <end position="294"/>
    </location>
</feature>
<gene>
    <name evidence="2" type="ORF">QWM81_26890</name>
</gene>
<organism evidence="2 3">
    <name type="scientific">Streptomyces ficellus</name>
    <dbReference type="NCBI Taxonomy" id="1977088"/>
    <lineage>
        <taxon>Bacteria</taxon>
        <taxon>Bacillati</taxon>
        <taxon>Actinomycetota</taxon>
        <taxon>Actinomycetes</taxon>
        <taxon>Kitasatosporales</taxon>
        <taxon>Streptomycetaceae</taxon>
        <taxon>Streptomyces</taxon>
    </lineage>
</organism>
<name>A0ABT7ZDM3_9ACTN</name>
<proteinExistence type="predicted"/>
<comment type="caution">
    <text evidence="2">The sequence shown here is derived from an EMBL/GenBank/DDBJ whole genome shotgun (WGS) entry which is preliminary data.</text>
</comment>